<feature type="domain" description="Ig-like" evidence="1">
    <location>
        <begin position="391"/>
        <end position="473"/>
    </location>
</feature>
<feature type="domain" description="Ig-like" evidence="1">
    <location>
        <begin position="222"/>
        <end position="302"/>
    </location>
</feature>
<gene>
    <name evidence="2" type="ORF">H8S84_11195</name>
</gene>
<keyword evidence="3" id="KW-1185">Reference proteome</keyword>
<dbReference type="Gene3D" id="2.60.40.10">
    <property type="entry name" value="Immunoglobulins"/>
    <property type="match status" value="2"/>
</dbReference>
<protein>
    <submittedName>
        <fullName evidence="2">T9SS type A sorting domain-containing protein</fullName>
    </submittedName>
</protein>
<accession>A0A923N7W0</accession>
<evidence type="ECO:0000313" key="2">
    <source>
        <dbReference type="EMBL" id="MBC5993402.1"/>
    </source>
</evidence>
<evidence type="ECO:0000313" key="3">
    <source>
        <dbReference type="Proteomes" id="UP000603640"/>
    </source>
</evidence>
<dbReference type="RefSeq" id="WP_187067433.1">
    <property type="nucleotide sequence ID" value="NZ_JACRVF010000003.1"/>
</dbReference>
<dbReference type="Gene3D" id="2.60.40.2700">
    <property type="match status" value="1"/>
</dbReference>
<dbReference type="Pfam" id="PF19081">
    <property type="entry name" value="Ig_7"/>
    <property type="match status" value="3"/>
</dbReference>
<proteinExistence type="predicted"/>
<dbReference type="Proteomes" id="UP000603640">
    <property type="component" value="Unassembled WGS sequence"/>
</dbReference>
<dbReference type="InterPro" id="IPR013783">
    <property type="entry name" value="Ig-like_fold"/>
</dbReference>
<organism evidence="2 3">
    <name type="scientific">Pontibacter cellulosilyticus</name>
    <dbReference type="NCBI Taxonomy" id="1720253"/>
    <lineage>
        <taxon>Bacteria</taxon>
        <taxon>Pseudomonadati</taxon>
        <taxon>Bacteroidota</taxon>
        <taxon>Cytophagia</taxon>
        <taxon>Cytophagales</taxon>
        <taxon>Hymenobacteraceae</taxon>
        <taxon>Pontibacter</taxon>
    </lineage>
</organism>
<dbReference type="NCBIfam" id="TIGR04183">
    <property type="entry name" value="Por_Secre_tail"/>
    <property type="match status" value="1"/>
</dbReference>
<comment type="caution">
    <text evidence="2">The sequence shown here is derived from an EMBL/GenBank/DDBJ whole genome shotgun (WGS) entry which is preliminary data.</text>
</comment>
<dbReference type="EMBL" id="JACRVF010000003">
    <property type="protein sequence ID" value="MBC5993402.1"/>
    <property type="molecule type" value="Genomic_DNA"/>
</dbReference>
<evidence type="ECO:0000259" key="1">
    <source>
        <dbReference type="Pfam" id="PF19081"/>
    </source>
</evidence>
<feature type="domain" description="Ig-like" evidence="1">
    <location>
        <begin position="140"/>
        <end position="218"/>
    </location>
</feature>
<dbReference type="InterPro" id="IPR044023">
    <property type="entry name" value="Ig_7"/>
</dbReference>
<sequence length="2304" mass="240933">MKKNFTQLIAGAHLARYYEVSVVSLLLLFFMLLANVAMAQVVTSMTPTCTTVGQTNYKVTINGSGFIISTGNQVEARLNGDLLNTSLVERTSQNSISINIPDNYFSVQGSILVEVANRENGSYNWQNAGTVTVLQTPLQAPSTTSNSRCGAGSVQLSASGAPVGGSYRWYAVASGGSPISGATGATYTTPSLASTTTYYVSTVFGNCESSRSVVTATIITPPDLPAITNGSTCGPGSVTLYAHFGNGGNAILWYTSATGGSAFASGLTYETPILNQTVTYYVASYNTVTLCESARVPISATVYSVPSATVSASGTTTFCQGGEVTLTANATPAGGSYTYQWYNGTSKIDNATGSTYRATSSGNYNVVVTNTIGNCAGAPSTSMSVTVNPIPSTPILVGAAVCNQGAVTLSGTVGANGTEVRWYAAASGGSHLATGNSYTTPSLSSTTTYYAASYNTSTMCESVRVPVTATVNPLPSVSITTNLAAAYCTSDTKVPLTGSPSGGVFRILNSSGTEVVTSITELNPSVLAAGSYTVEYSYTDENSCTNKASKVVNIKQQPTVSLTGNSSICLNQSTTLSASGADSYVWSPATGLSATSGASVTANPTTTTTYTVVGTTNGCQSEPKTVTVTVNPLPDVTITPTGPTEFCDGNYVDLVTNFVSGYTYKWFNANDNSTVGTTSTFRAVDTGSYYVVITTDKGCALTSKTVSVIVAKLPNEATITAGTTTFCQGGTVQISANSAPSGQTYEYMWEFSPTNTEAGFTLIPEVPVTSNTYVANTSGYYRVKVKDVTEGNISDCFKTSQPIQVTVLPQPTADITSSPETQCQVASGYNVFTVTGTYSGGTGSWSATNGFTVTGTTQSTVNGITTSTATITGPASFSGTTSVTLLTTNGAPSCNAASESITLTVQPLIAGNNISGTSKYCQNATATALSSGTISGGNGSYTYKWEQSADNSTWGLASGTNNQASYTPSTLTGGIMYYRRIVNSGECTNISAAFAVTVTPSITTNSIAGTQNYCQGAEATALGGAVAGGTGAYSYQWQSSSSATGTFSDINGATDDKYMPSTATAGTVYYRRLITSGECSNNTSNVLGVTVTPAITANSISGTTTYCQGAIASALDGTVTGGITAKSYQWQQSPNGTDQWVNAGGTSTQSSYVPSTGTIGTMYYRRIVTSENCSSTSNALAVTVNSVIAGNQIAGTQIVCSGGAVAPLGQASGTSLSGGSTPYTYQWQSSSSEIGTYANVTGGTGANSASYTPPTTTVTTTTTIYYRRVVSGGGCSNASAAVAVTVTPVISNNTISGTQTICSGSIPTQLTGSAPAGGTGSYTYLWQQSTNNSTWTTAAGPNPNNLQNYQPGALTTTTYFRRVVSSGTCINLPSASITVTVNPNPVINSITLGNDSDSDGDGKFANVYSGQGIINLGSNPTGGTFRIDGVVKTSFDACALLGSAAEKTVTITYTLTSGSNPQCSTVLSKTVTIKRSTYRAVVTADPHPFCRGVQVTYTTTIYRDLEEGDIIYPYLVDANGQPIYSNGTAVPTGASSFPEPNMNYPFPGSDTPDPNDDTPQAVKNLAYRFFQPKVMKDLSAKIVSRDAATYQWGKNHDVERKNDLYFTTDAGLSSQDYYHVYVNLTQCGTVLPTIQSNRMYSAELPGYSATLAVAPNPICSNGSVTLTANLNNAFDWLKANTKVEFVLSRGDVLLGPAQDFVKDKYTYTLTTDAAAAGGFVDGDQVYLRFITDIERNQSVKKCANNNRSNNVTINVVVPQTLTGGGAYCEGGAGVPVGLANSQSGVSYQLLFGGNPVGSPVAGTGGAISFGNQTVAGTYSIRPTTASGSTCSVFGLITVYVTALPQLMTVSGGGEYCAGGTGKSIKLSSSQTGVSYQLQRTVNSLTSNVGSPISGTGGEITFPLQTLAGTYTVRATTVSGTNIASCPRDMTGNAVVTVNPLPMVAVNNPTTCETTPVLVSASVSSGTGPYTYSWQVPSTWRGSNGETNPGNVASFMTNVAGNYTVTVTDSKVCSSVSATSAVTVTPLTTLIDPLLIVTWNSSMTKWDVTIDRSKYSADAFGTNPEYIWSRRTTGDWIEVKRGKEDFYTEQNPSEKPEIQVEILNSVSCIRYFINNTDVKPFPVEIIYLNAQKQGNEVVLEWATAMERDNEGFEVQVSEDGQNYRKLDFVATKNGNSSQKQVYKYVDKENGKHGTRYYRLKQMDHSGQVEYFGPKAVEFGSVTNKIVVYPNPFVNKIEMNIDAEQDGEMEIVLSNSVGKQLIHKTIMVEKGVNSEQLILESNLPQGVYFVTTRMGSVTNHFKLLKQ</sequence>
<dbReference type="InterPro" id="IPR026444">
    <property type="entry name" value="Secre_tail"/>
</dbReference>
<reference evidence="2" key="1">
    <citation type="submission" date="2020-08" db="EMBL/GenBank/DDBJ databases">
        <title>Pontibacter sp. SD6 16S ribosomal RNA gene Genome sequencing and assembly.</title>
        <authorList>
            <person name="Kang M."/>
        </authorList>
    </citation>
    <scope>NUCLEOTIDE SEQUENCE</scope>
    <source>
        <strain evidence="2">SD6</strain>
    </source>
</reference>
<name>A0A923N7W0_9BACT</name>